<comment type="subcellular location">
    <subcellularLocation>
        <location evidence="1">Cell inner membrane</location>
        <topology evidence="1">Multi-pass membrane protein</topology>
    </subcellularLocation>
    <subcellularLocation>
        <location evidence="13">Cell membrane</location>
        <topology evidence="13">Multi-pass membrane protein</topology>
    </subcellularLocation>
</comment>
<dbReference type="Proteomes" id="UP000310016">
    <property type="component" value="Unassembled WGS sequence"/>
</dbReference>
<keyword evidence="10 13" id="KW-0143">Chaperone</keyword>
<dbReference type="InterPro" id="IPR047196">
    <property type="entry name" value="YidC_ALB_C"/>
</dbReference>
<evidence type="ECO:0000256" key="10">
    <source>
        <dbReference type="ARBA" id="ARBA00023186"/>
    </source>
</evidence>
<protein>
    <recommendedName>
        <fullName evidence="3 13">Membrane protein insertase YidC</fullName>
    </recommendedName>
    <alternativeName>
        <fullName evidence="12 13">Foldase YidC</fullName>
    </alternativeName>
    <alternativeName>
        <fullName evidence="11 13">Membrane integrase YidC</fullName>
    </alternativeName>
    <alternativeName>
        <fullName evidence="13">Membrane protein YidC</fullName>
    </alternativeName>
</protein>
<feature type="compositionally biased region" description="Low complexity" evidence="14">
    <location>
        <begin position="46"/>
        <end position="64"/>
    </location>
</feature>
<keyword evidence="8 13" id="KW-1133">Transmembrane helix</keyword>
<evidence type="ECO:0000256" key="3">
    <source>
        <dbReference type="ARBA" id="ARBA00015325"/>
    </source>
</evidence>
<organism evidence="17 18">
    <name type="scientific">Chitiniphilus eburneus</name>
    <dbReference type="NCBI Taxonomy" id="2571148"/>
    <lineage>
        <taxon>Bacteria</taxon>
        <taxon>Pseudomonadati</taxon>
        <taxon>Pseudomonadota</taxon>
        <taxon>Betaproteobacteria</taxon>
        <taxon>Neisseriales</taxon>
        <taxon>Chitinibacteraceae</taxon>
        <taxon>Chitiniphilus</taxon>
    </lineage>
</organism>
<dbReference type="GO" id="GO:0051205">
    <property type="term" value="P:protein insertion into membrane"/>
    <property type="evidence" value="ECO:0007669"/>
    <property type="project" value="TreeGrafter"/>
</dbReference>
<proteinExistence type="inferred from homology"/>
<sequence>MDSKRLILFIALSFGILFFWQKWMSQRFPQPANAPTASAPAGSDLPSAAPRAAGAGAAASSAAPDTGRLQSGERIHVKTDLYDAQIDSVGGDLRRVALLKHGMPGEPNKPFVMLTDGKDHVYVAQTGLLGEGLPTHKAVFTAEQREYALAPGQNALSVRLTAAGPAGVQIAKVYTFHRGQYLVDVKYEIVNGGSKPLTASAYYRLLRDGQTDNPGFFGAHTFTGPAIYTEAGKFQKADFAKLDKGTAEYVKAAKDGWVAMIQHYFASAWVASPKGQPSLCGPRDCRYEMKRLSDGLYSAGVIVDLPTIAAGGKFDASMPLFVGPQETRILDQVAPGFDLIKDYGIFTIFSKPLFWVLDQIHKVVGNWGWAIILLTVLIKAVFYPLAATSYRSMARMRKLAPRMEQLKERHGDDKVKFQQAVMEMYKTEKVNPLGGCLPMLVQIPIFIALYWALIAAVELRQAPWMFWIHDLSVKDPYFVLPILMAVSMYIQTSLSPPPPDPMQAKMMKIMPLAFSVFFLFFPAGLVLYYVVNNVLSILQQWWITRGIDNEDKQAKTDKPKKPAPPKKPA</sequence>
<evidence type="ECO:0000256" key="13">
    <source>
        <dbReference type="HAMAP-Rule" id="MF_01810"/>
    </source>
</evidence>
<comment type="caution">
    <text evidence="13">Lacks conserved residue(s) required for the propagation of feature annotation.</text>
</comment>
<feature type="region of interest" description="Disordered" evidence="14">
    <location>
        <begin position="30"/>
        <end position="70"/>
    </location>
</feature>
<dbReference type="PANTHER" id="PTHR12428">
    <property type="entry name" value="OXA1"/>
    <property type="match status" value="1"/>
</dbReference>
<evidence type="ECO:0000256" key="6">
    <source>
        <dbReference type="ARBA" id="ARBA00022692"/>
    </source>
</evidence>
<evidence type="ECO:0000313" key="18">
    <source>
        <dbReference type="Proteomes" id="UP000310016"/>
    </source>
</evidence>
<dbReference type="Pfam" id="PF02096">
    <property type="entry name" value="60KD_IMP"/>
    <property type="match status" value="1"/>
</dbReference>
<dbReference type="InterPro" id="IPR028055">
    <property type="entry name" value="YidC/Oxa/ALB_C"/>
</dbReference>
<evidence type="ECO:0000256" key="1">
    <source>
        <dbReference type="ARBA" id="ARBA00004429"/>
    </source>
</evidence>
<evidence type="ECO:0000256" key="8">
    <source>
        <dbReference type="ARBA" id="ARBA00022989"/>
    </source>
</evidence>
<dbReference type="GO" id="GO:0005886">
    <property type="term" value="C:plasma membrane"/>
    <property type="evidence" value="ECO:0007669"/>
    <property type="project" value="UniProtKB-SubCell"/>
</dbReference>
<dbReference type="GO" id="GO:0015031">
    <property type="term" value="P:protein transport"/>
    <property type="evidence" value="ECO:0007669"/>
    <property type="project" value="UniProtKB-KW"/>
</dbReference>
<reference evidence="17 18" key="1">
    <citation type="submission" date="2019-04" db="EMBL/GenBank/DDBJ databases">
        <title>Chitiniphilus eburnea sp. nov., a novel chitinolytic bacterium isolated from aquaculture sludge.</title>
        <authorList>
            <person name="Sheng M."/>
        </authorList>
    </citation>
    <scope>NUCLEOTIDE SEQUENCE [LARGE SCALE GENOMIC DNA]</scope>
    <source>
        <strain evidence="17 18">HX-2-15</strain>
    </source>
</reference>
<feature type="transmembrane region" description="Helical" evidence="13">
    <location>
        <begin position="509"/>
        <end position="531"/>
    </location>
</feature>
<dbReference type="NCBIfam" id="TIGR03593">
    <property type="entry name" value="yidC_nterm"/>
    <property type="match status" value="1"/>
</dbReference>
<keyword evidence="18" id="KW-1185">Reference proteome</keyword>
<evidence type="ECO:0000256" key="9">
    <source>
        <dbReference type="ARBA" id="ARBA00023136"/>
    </source>
</evidence>
<dbReference type="InterPro" id="IPR038221">
    <property type="entry name" value="YidC_periplasmic_sf"/>
</dbReference>
<keyword evidence="9 13" id="KW-0472">Membrane</keyword>
<evidence type="ECO:0000256" key="7">
    <source>
        <dbReference type="ARBA" id="ARBA00022927"/>
    </source>
</evidence>
<evidence type="ECO:0000259" key="15">
    <source>
        <dbReference type="Pfam" id="PF02096"/>
    </source>
</evidence>
<evidence type="ECO:0000256" key="5">
    <source>
        <dbReference type="ARBA" id="ARBA00022475"/>
    </source>
</evidence>
<dbReference type="NCBIfam" id="NF002353">
    <property type="entry name" value="PRK01318.1-4"/>
    <property type="match status" value="1"/>
</dbReference>
<evidence type="ECO:0000256" key="12">
    <source>
        <dbReference type="ARBA" id="ARBA00033342"/>
    </source>
</evidence>
<dbReference type="InterPro" id="IPR019998">
    <property type="entry name" value="Membr_insert_YidC"/>
</dbReference>
<dbReference type="InterPro" id="IPR028053">
    <property type="entry name" value="Membr_insert_YidC_N"/>
</dbReference>
<dbReference type="NCBIfam" id="TIGR03592">
    <property type="entry name" value="yidC_oxa1_cterm"/>
    <property type="match status" value="1"/>
</dbReference>
<feature type="domain" description="Membrane insertase YidC N-terminal" evidence="16">
    <location>
        <begin position="74"/>
        <end position="356"/>
    </location>
</feature>
<evidence type="ECO:0000256" key="14">
    <source>
        <dbReference type="SAM" id="MobiDB-lite"/>
    </source>
</evidence>
<evidence type="ECO:0000256" key="11">
    <source>
        <dbReference type="ARBA" id="ARBA00033245"/>
    </source>
</evidence>
<dbReference type="EMBL" id="SUMF01000019">
    <property type="protein sequence ID" value="TJZ70098.1"/>
    <property type="molecule type" value="Genomic_DNA"/>
</dbReference>
<dbReference type="NCBIfam" id="NF002352">
    <property type="entry name" value="PRK01318.1-3"/>
    <property type="match status" value="1"/>
</dbReference>
<evidence type="ECO:0000313" key="17">
    <source>
        <dbReference type="EMBL" id="TJZ70098.1"/>
    </source>
</evidence>
<keyword evidence="7 13" id="KW-0653">Protein transport</keyword>
<keyword evidence="6 13" id="KW-0812">Transmembrane</keyword>
<dbReference type="OrthoDB" id="9780552at2"/>
<dbReference type="PRINTS" id="PR00701">
    <property type="entry name" value="60KDINNERMP"/>
</dbReference>
<feature type="domain" description="Membrane insertase YidC/Oxa/ALB C-terminal" evidence="15">
    <location>
        <begin position="367"/>
        <end position="545"/>
    </location>
</feature>
<evidence type="ECO:0000259" key="16">
    <source>
        <dbReference type="Pfam" id="PF14849"/>
    </source>
</evidence>
<feature type="transmembrane region" description="Helical" evidence="13">
    <location>
        <begin position="367"/>
        <end position="388"/>
    </location>
</feature>
<dbReference type="AlphaFoldDB" id="A0A4V5MPU9"/>
<evidence type="ECO:0000256" key="4">
    <source>
        <dbReference type="ARBA" id="ARBA00022448"/>
    </source>
</evidence>
<dbReference type="InterPro" id="IPR001708">
    <property type="entry name" value="YidC/ALB3/OXA1/COX18"/>
</dbReference>
<dbReference type="Pfam" id="PF14849">
    <property type="entry name" value="YidC_periplas"/>
    <property type="match status" value="1"/>
</dbReference>
<keyword evidence="5 13" id="KW-1003">Cell membrane</keyword>
<comment type="similarity">
    <text evidence="2 13">Belongs to the OXA1/ALB3/YidC family. Type 1 subfamily.</text>
</comment>
<evidence type="ECO:0000256" key="2">
    <source>
        <dbReference type="ARBA" id="ARBA00010527"/>
    </source>
</evidence>
<dbReference type="CDD" id="cd20070">
    <property type="entry name" value="5TM_YidC_Alb3"/>
    <property type="match status" value="1"/>
</dbReference>
<accession>A0A4V5MPU9</accession>
<comment type="function">
    <text evidence="13">Required for the insertion and/or proper folding and/or complex formation of integral membrane proteins into the membrane. Involved in integration of membrane proteins that insert both dependently and independently of the Sec translocase complex, as well as at least some lipoproteins. Aids folding of multispanning membrane proteins.</text>
</comment>
<comment type="subunit">
    <text evidence="13">Interacts with the Sec translocase complex via SecD. Specifically interacts with transmembrane segments of nascent integral membrane proteins during membrane integration.</text>
</comment>
<comment type="caution">
    <text evidence="17">The sequence shown here is derived from an EMBL/GenBank/DDBJ whole genome shotgun (WGS) entry which is preliminary data.</text>
</comment>
<dbReference type="GO" id="GO:0032977">
    <property type="term" value="F:membrane insertase activity"/>
    <property type="evidence" value="ECO:0007669"/>
    <property type="project" value="InterPro"/>
</dbReference>
<dbReference type="RefSeq" id="WP_136774160.1">
    <property type="nucleotide sequence ID" value="NZ_CP156074.1"/>
</dbReference>
<keyword evidence="4 13" id="KW-0813">Transport</keyword>
<dbReference type="PRINTS" id="PR01900">
    <property type="entry name" value="YIDCPROTEIN"/>
</dbReference>
<dbReference type="PANTHER" id="PTHR12428:SF65">
    <property type="entry name" value="CYTOCHROME C OXIDASE ASSEMBLY PROTEIN COX18, MITOCHONDRIAL"/>
    <property type="match status" value="1"/>
</dbReference>
<feature type="transmembrane region" description="Helical" evidence="13">
    <location>
        <begin position="432"/>
        <end position="457"/>
    </location>
</feature>
<dbReference type="Gene3D" id="2.70.98.90">
    <property type="match status" value="1"/>
</dbReference>
<dbReference type="CDD" id="cd19961">
    <property type="entry name" value="EcYidC-like_peri"/>
    <property type="match status" value="1"/>
</dbReference>
<dbReference type="HAMAP" id="MF_01810">
    <property type="entry name" value="YidC_type1"/>
    <property type="match status" value="1"/>
</dbReference>
<name>A0A4V5MPU9_9NEIS</name>
<gene>
    <name evidence="13 17" type="primary">yidC</name>
    <name evidence="17" type="ORF">FAZ21_14495</name>
</gene>